<feature type="compositionally biased region" description="Polar residues" evidence="1">
    <location>
        <begin position="122"/>
        <end position="132"/>
    </location>
</feature>
<evidence type="ECO:0000313" key="2">
    <source>
        <dbReference type="EMBL" id="AEK36224.1"/>
    </source>
</evidence>
<feature type="region of interest" description="Disordered" evidence="1">
    <location>
        <begin position="111"/>
        <end position="132"/>
    </location>
</feature>
<organism evidence="2 3">
    <name type="scientific">Corynebacterium variabile (strain DSM 44702 / CIP 107183 / JCM 12073 / NCIMB 30131)</name>
    <name type="common">Corynebacterium mooreparkense</name>
    <dbReference type="NCBI Taxonomy" id="858619"/>
    <lineage>
        <taxon>Bacteria</taxon>
        <taxon>Bacillati</taxon>
        <taxon>Actinomycetota</taxon>
        <taxon>Actinomycetes</taxon>
        <taxon>Mycobacteriales</taxon>
        <taxon>Corynebacteriaceae</taxon>
        <taxon>Corynebacterium</taxon>
    </lineage>
</organism>
<dbReference type="RefSeq" id="WP_014009412.1">
    <property type="nucleotide sequence ID" value="NC_015859.1"/>
</dbReference>
<dbReference type="AlphaFoldDB" id="G0HC62"/>
<evidence type="ECO:0000256" key="1">
    <source>
        <dbReference type="SAM" id="MobiDB-lite"/>
    </source>
</evidence>
<gene>
    <name evidence="2" type="ordered locus">CVAR_0872</name>
</gene>
<dbReference type="STRING" id="858619.CVAR_0872"/>
<dbReference type="eggNOG" id="ENOG5031IQZ">
    <property type="taxonomic scope" value="Bacteria"/>
</dbReference>
<dbReference type="KEGG" id="cva:CVAR_0872"/>
<dbReference type="InterPro" id="IPR024411">
    <property type="entry name" value="Tail_terminator_phage"/>
</dbReference>
<sequence length="132" mass="14606">MHLAANGVGEWSETGVYPKNAIMPIYVGIIHDKADTGIGLQVYSDDRSRDDASPDIRVQVRIRGDQSALPAGIGPTTADRIFTILHDQQHLTLNNHTAVLLCRRHLRAPEERDDTGRWTRADSYTFTTNPGG</sequence>
<evidence type="ECO:0000313" key="3">
    <source>
        <dbReference type="Proteomes" id="UP000006659"/>
    </source>
</evidence>
<dbReference type="Pfam" id="PF12691">
    <property type="entry name" value="Phage_tail_terminator_6"/>
    <property type="match status" value="1"/>
</dbReference>
<protein>
    <submittedName>
        <fullName evidence="2">Uncharacterized protein</fullName>
    </submittedName>
</protein>
<proteinExistence type="predicted"/>
<dbReference type="HOGENOM" id="CLU_1793216_0_0_11"/>
<accession>G0HC62</accession>
<reference evidence="2 3" key="1">
    <citation type="journal article" date="2011" name="BMC Genomics">
        <title>Complete genome sequence of Corynebacterium variabile DSM 44702 isolated from the surface of smear-ripened cheeses and insights into cheese ripening and flavor generation.</title>
        <authorList>
            <person name="Schroeder J."/>
            <person name="Maus I."/>
            <person name="Trost E."/>
            <person name="Tauch A."/>
        </authorList>
    </citation>
    <scope>NUCLEOTIDE SEQUENCE [LARGE SCALE GENOMIC DNA]</scope>
    <source>
        <strain evidence="3">DSM 44702 / JCM 12073 / NCIMB 30131</strain>
    </source>
</reference>
<dbReference type="EMBL" id="CP002917">
    <property type="protein sequence ID" value="AEK36224.1"/>
    <property type="molecule type" value="Genomic_DNA"/>
</dbReference>
<dbReference type="Proteomes" id="UP000006659">
    <property type="component" value="Chromosome"/>
</dbReference>
<name>G0HC62_CORVD</name>
<feature type="compositionally biased region" description="Basic and acidic residues" evidence="1">
    <location>
        <begin position="111"/>
        <end position="120"/>
    </location>
</feature>